<dbReference type="InterPro" id="IPR027278">
    <property type="entry name" value="ACCD_DCysDesulf"/>
</dbReference>
<dbReference type="EC" id="4.4.1.15" evidence="5"/>
<organism evidence="5 6">
    <name type="scientific">Belnapia arida</name>
    <dbReference type="NCBI Taxonomy" id="2804533"/>
    <lineage>
        <taxon>Bacteria</taxon>
        <taxon>Pseudomonadati</taxon>
        <taxon>Pseudomonadota</taxon>
        <taxon>Alphaproteobacteria</taxon>
        <taxon>Acetobacterales</taxon>
        <taxon>Roseomonadaceae</taxon>
        <taxon>Belnapia</taxon>
    </lineage>
</organism>
<dbReference type="NCBIfam" id="TIGR01275">
    <property type="entry name" value="ACC_deam_rel"/>
    <property type="match status" value="1"/>
</dbReference>
<evidence type="ECO:0000256" key="3">
    <source>
        <dbReference type="ARBA" id="ARBA00022898"/>
    </source>
</evidence>
<comment type="cofactor">
    <cofactor evidence="1">
        <name>pyridoxal 5'-phosphate</name>
        <dbReference type="ChEBI" id="CHEBI:597326"/>
    </cofactor>
</comment>
<keyword evidence="3" id="KW-0663">Pyridoxal phosphate</keyword>
<dbReference type="InterPro" id="IPR001926">
    <property type="entry name" value="TrpB-like_PALP"/>
</dbReference>
<comment type="caution">
    <text evidence="5">The sequence shown here is derived from an EMBL/GenBank/DDBJ whole genome shotgun (WGS) entry which is preliminary data.</text>
</comment>
<dbReference type="GO" id="GO:0019148">
    <property type="term" value="F:D-cysteine desulfhydrase activity"/>
    <property type="evidence" value="ECO:0007669"/>
    <property type="project" value="UniProtKB-EC"/>
</dbReference>
<protein>
    <submittedName>
        <fullName evidence="5">D-cysteine desulfhydrase</fullName>
        <ecNumber evidence="5">4.4.1.15</ecNumber>
    </submittedName>
</protein>
<dbReference type="PIRSF" id="PIRSF006278">
    <property type="entry name" value="ACCD_DCysDesulf"/>
    <property type="match status" value="1"/>
</dbReference>
<proteinExistence type="inferred from homology"/>
<reference evidence="5 6" key="1">
    <citation type="submission" date="2021-01" db="EMBL/GenBank/DDBJ databases">
        <title>Belnapia mucosa sp. nov. and Belnapia arida sp. nov., isolated from the Tabernas Desert (Almeria, Spain).</title>
        <authorList>
            <person name="Molina-Menor E."/>
            <person name="Vidal-Verdu A."/>
            <person name="Calonge A."/>
            <person name="Satari L."/>
            <person name="Pereto J."/>
            <person name="Porcar M."/>
        </authorList>
    </citation>
    <scope>NUCLEOTIDE SEQUENCE [LARGE SCALE GENOMIC DNA]</scope>
    <source>
        <strain evidence="5 6">T18</strain>
    </source>
</reference>
<dbReference type="RefSeq" id="WP_202832737.1">
    <property type="nucleotide sequence ID" value="NZ_JAETWB010000007.1"/>
</dbReference>
<dbReference type="InterPro" id="IPR036052">
    <property type="entry name" value="TrpB-like_PALP_sf"/>
</dbReference>
<evidence type="ECO:0000256" key="1">
    <source>
        <dbReference type="ARBA" id="ARBA00001933"/>
    </source>
</evidence>
<dbReference type="Pfam" id="PF00291">
    <property type="entry name" value="PALP"/>
    <property type="match status" value="1"/>
</dbReference>
<evidence type="ECO:0000313" key="6">
    <source>
        <dbReference type="Proteomes" id="UP000660885"/>
    </source>
</evidence>
<evidence type="ECO:0000256" key="2">
    <source>
        <dbReference type="ARBA" id="ARBA00008639"/>
    </source>
</evidence>
<dbReference type="Gene3D" id="3.40.50.1100">
    <property type="match status" value="2"/>
</dbReference>
<accession>A0ABS1U486</accession>
<dbReference type="Proteomes" id="UP000660885">
    <property type="component" value="Unassembled WGS sequence"/>
</dbReference>
<dbReference type="PANTHER" id="PTHR43780:SF2">
    <property type="entry name" value="1-AMINOCYCLOPROPANE-1-CARBOXYLATE DEAMINASE-RELATED"/>
    <property type="match status" value="1"/>
</dbReference>
<feature type="domain" description="Tryptophan synthase beta chain-like PALP" evidence="4">
    <location>
        <begin position="10"/>
        <end position="318"/>
    </location>
</feature>
<sequence>MNLARFPRIRLGHMPTPLEPMEQLSRHLGGPRLWIKRDDCTGLSTGGNKTRKLEFLCADAQAQGADMLITQGATQSNHARQTAAAAAKLGLDCLILLEDRTGSTDPAYTQSGNVLMDKLHGAQVARRPGGADMQAEMEAVAADLRAKGRRPYVIPGGGSNPVGALGYVNAALELVAQAAEMGLRIDHLVHATGSAGTQAGLVAGLVALNSGIPVLGIGVRAPKPKQEANVLALAERTAAHLGLPGLVRPEHVVANCDYVGQGYGIPTEGMVEAVKLVAQKEGILLDPVYSGKGMAGLIDLIQRGQFTKDQNVVFLHTGGQAGLFGYPEAFGLPPDIAA</sequence>
<name>A0ABS1U486_9PROT</name>
<comment type="similarity">
    <text evidence="2">Belongs to the ACC deaminase/D-cysteine desulfhydrase family.</text>
</comment>
<dbReference type="SUPFAM" id="SSF53686">
    <property type="entry name" value="Tryptophan synthase beta subunit-like PLP-dependent enzymes"/>
    <property type="match status" value="1"/>
</dbReference>
<dbReference type="NCBIfam" id="NF003031">
    <property type="entry name" value="PRK03910.1-4"/>
    <property type="match status" value="1"/>
</dbReference>
<keyword evidence="6" id="KW-1185">Reference proteome</keyword>
<evidence type="ECO:0000313" key="5">
    <source>
        <dbReference type="EMBL" id="MBL6079482.1"/>
    </source>
</evidence>
<evidence type="ECO:0000259" key="4">
    <source>
        <dbReference type="Pfam" id="PF00291"/>
    </source>
</evidence>
<gene>
    <name evidence="5" type="ORF">JMJ56_15790</name>
</gene>
<keyword evidence="5" id="KW-0456">Lyase</keyword>
<dbReference type="EMBL" id="JAETWB010000007">
    <property type="protein sequence ID" value="MBL6079482.1"/>
    <property type="molecule type" value="Genomic_DNA"/>
</dbReference>
<dbReference type="PANTHER" id="PTHR43780">
    <property type="entry name" value="1-AMINOCYCLOPROPANE-1-CARBOXYLATE DEAMINASE-RELATED"/>
    <property type="match status" value="1"/>
</dbReference>
<dbReference type="InterPro" id="IPR005966">
    <property type="entry name" value="D-Cys_desShydrase"/>
</dbReference>